<name>A0A8H4PDR5_9HYPO</name>
<keyword evidence="3" id="KW-1185">Reference proteome</keyword>
<protein>
    <submittedName>
        <fullName evidence="2">Uncharacterized protein</fullName>
    </submittedName>
</protein>
<sequence>MSSPASHYSTTSGGSAYTGGRPSSGGVQLSQWASTTDRTERFHATGQRTGRSVMSTADTILAFDKRFKSSS</sequence>
<feature type="compositionally biased region" description="Polar residues" evidence="1">
    <location>
        <begin position="25"/>
        <end position="36"/>
    </location>
</feature>
<accession>A0A8H4PDR5</accession>
<proteinExistence type="predicted"/>
<feature type="region of interest" description="Disordered" evidence="1">
    <location>
        <begin position="1"/>
        <end position="51"/>
    </location>
</feature>
<evidence type="ECO:0000313" key="3">
    <source>
        <dbReference type="Proteomes" id="UP000554235"/>
    </source>
</evidence>
<evidence type="ECO:0000313" key="2">
    <source>
        <dbReference type="EMBL" id="KAF4471831.1"/>
    </source>
</evidence>
<dbReference type="OrthoDB" id="5080544at2759"/>
<feature type="compositionally biased region" description="Low complexity" evidence="1">
    <location>
        <begin position="1"/>
        <end position="20"/>
    </location>
</feature>
<reference evidence="2 3" key="1">
    <citation type="submission" date="2020-01" db="EMBL/GenBank/DDBJ databases">
        <title>Identification and distribution of gene clusters putatively required for synthesis of sphingolipid metabolism inhibitors in phylogenetically diverse species of the filamentous fungus Fusarium.</title>
        <authorList>
            <person name="Kim H.-S."/>
            <person name="Busman M."/>
            <person name="Brown D.W."/>
            <person name="Divon H."/>
            <person name="Uhlig S."/>
            <person name="Proctor R.H."/>
        </authorList>
    </citation>
    <scope>NUCLEOTIDE SEQUENCE [LARGE SCALE GENOMIC DNA]</scope>
    <source>
        <strain evidence="2 3">NRRL 20459</strain>
    </source>
</reference>
<evidence type="ECO:0000256" key="1">
    <source>
        <dbReference type="SAM" id="MobiDB-lite"/>
    </source>
</evidence>
<dbReference type="EMBL" id="JAADYS010000162">
    <property type="protein sequence ID" value="KAF4471831.1"/>
    <property type="molecule type" value="Genomic_DNA"/>
</dbReference>
<organism evidence="2 3">
    <name type="scientific">Fusarium albosuccineum</name>
    <dbReference type="NCBI Taxonomy" id="1237068"/>
    <lineage>
        <taxon>Eukaryota</taxon>
        <taxon>Fungi</taxon>
        <taxon>Dikarya</taxon>
        <taxon>Ascomycota</taxon>
        <taxon>Pezizomycotina</taxon>
        <taxon>Sordariomycetes</taxon>
        <taxon>Hypocreomycetidae</taxon>
        <taxon>Hypocreales</taxon>
        <taxon>Nectriaceae</taxon>
        <taxon>Fusarium</taxon>
        <taxon>Fusarium decemcellulare species complex</taxon>
    </lineage>
</organism>
<dbReference type="AlphaFoldDB" id="A0A8H4PDR5"/>
<gene>
    <name evidence="2" type="ORF">FALBO_1268</name>
</gene>
<comment type="caution">
    <text evidence="2">The sequence shown here is derived from an EMBL/GenBank/DDBJ whole genome shotgun (WGS) entry which is preliminary data.</text>
</comment>
<dbReference type="Proteomes" id="UP000554235">
    <property type="component" value="Unassembled WGS sequence"/>
</dbReference>